<feature type="region of interest" description="Disordered" evidence="2">
    <location>
        <begin position="681"/>
        <end position="747"/>
    </location>
</feature>
<dbReference type="GO" id="GO:0005634">
    <property type="term" value="C:nucleus"/>
    <property type="evidence" value="ECO:0007669"/>
    <property type="project" value="UniProtKB-ARBA"/>
</dbReference>
<feature type="compositionally biased region" description="Polar residues" evidence="2">
    <location>
        <begin position="274"/>
        <end position="287"/>
    </location>
</feature>
<evidence type="ECO:0000313" key="5">
    <source>
        <dbReference type="EMBL" id="KAL0370543.1"/>
    </source>
</evidence>
<proteinExistence type="predicted"/>
<dbReference type="Pfam" id="PF04818">
    <property type="entry name" value="CID"/>
    <property type="match status" value="1"/>
</dbReference>
<dbReference type="SUPFAM" id="SSF63748">
    <property type="entry name" value="Tudor/PWWP/MBT"/>
    <property type="match status" value="1"/>
</dbReference>
<organism evidence="5">
    <name type="scientific">Sesamum angustifolium</name>
    <dbReference type="NCBI Taxonomy" id="2727405"/>
    <lineage>
        <taxon>Eukaryota</taxon>
        <taxon>Viridiplantae</taxon>
        <taxon>Streptophyta</taxon>
        <taxon>Embryophyta</taxon>
        <taxon>Tracheophyta</taxon>
        <taxon>Spermatophyta</taxon>
        <taxon>Magnoliopsida</taxon>
        <taxon>eudicotyledons</taxon>
        <taxon>Gunneridae</taxon>
        <taxon>Pentapetalae</taxon>
        <taxon>asterids</taxon>
        <taxon>lamiids</taxon>
        <taxon>Lamiales</taxon>
        <taxon>Pedaliaceae</taxon>
        <taxon>Sesamum</taxon>
    </lineage>
</organism>
<reference evidence="5" key="1">
    <citation type="submission" date="2020-06" db="EMBL/GenBank/DDBJ databases">
        <authorList>
            <person name="Li T."/>
            <person name="Hu X."/>
            <person name="Zhang T."/>
            <person name="Song X."/>
            <person name="Zhang H."/>
            <person name="Dai N."/>
            <person name="Sheng W."/>
            <person name="Hou X."/>
            <person name="Wei L."/>
        </authorList>
    </citation>
    <scope>NUCLEOTIDE SEQUENCE</scope>
    <source>
        <strain evidence="5">G01</strain>
        <tissue evidence="5">Leaf</tissue>
    </source>
</reference>
<gene>
    <name evidence="5" type="ORF">Sangu_0372400</name>
</gene>
<feature type="compositionally biased region" description="Basic and acidic residues" evidence="2">
    <location>
        <begin position="242"/>
        <end position="253"/>
    </location>
</feature>
<sequence>MAPSRRKGANKAKAAAGRPKWKVGDLVLAKVKGFPAWPATVSEPQKWGYPADLKKVLVYFFGTQQIAFCNPADVEDFTEEKKKKQDQITSDDITEETNVTNENNSDESLTKSVTDEAPVITAKEFSGGAANDLNSLTEAAVAAAAKDALHDEEMQLEEANSNSVFADARVYSTRSKTDAAQSRNIVGQRRISGRKLRSSSRINASRLQRLMLPSTNNTRSSRRLGDNALQDRSVRRSKRIMKSSDDSEGHDVDSPAFVSHDSVEENDSEIMTVDSDTLSSNDGSSVDSGCEPVGEGPSIENNEGETELSDRLDFQTNATIIKKKRKPNRKRHRNDIVLVAKLDEVISEAEELKTECISPSNNEKVPEKYAKEDGDEHLPLVKRARVRMGRPSPPGDEEAHEVEQMMEVPGNLAVQSSGHLNSKLDSPADRETLPIKEDQGTSSSLLHAGPARKPKYWETRKSFVDGEAALPPSKRLHRALEAMSANVAEDNQRDSICSPTVDTHTNGFCSSSFAECSEQSMERKDVVELGSGQVEDHKNGDSHSSASGFCARSNMEVPENDGKTNAGESDCGKSCLSNSSNPEFGKDSFEHVEGADSKSLKLLPLDECPEKADAEHQHINPDSPNCGEKLSHLDSNEPCLIMEADGCKIEPAGLNEAAKRSEPDVSQTNSDSIMVEEIADGGGDEDTLVDSADGGSDEDILIDSADGGGDETHKTKHLCLSKTNQNGPRSEFVEAAGPESPDSNVMPSATPVKVLTSGRSGFVSHSNSISDDHLEDRIVSVTRASSYTTNGPDPVARASPPNSSMCIISASDKNSYVRKRSPRSPDVEKAKVAGKSSSKVEILSSFEATIRSLTRTKDSIGRATRVAIDCAKFGFATKVGLYLVVEILARNLESESSPHKKVDLFFLVDSISQCSGGMKGDAGMYPSAIQALLPRLLLAAAPPGTSFYENHRQCLKVLRVWLERKILPESIIRYHIRELDALYGSHLMGGSSRSLRLERPFDDPIREMEGMLVDEYGSNSSIQLPGFCMPPMVKDEDIGSDSDEERFEAVTPEHNVEKLDGETNLVNAVEKRSHILEDVDGELEMEDVAPTCEVEISSTSNNAGTDCKQMSHHQSDSHYGLSFGHQQPKDTHLMSAPLSRSPLPPPPPPPPPPHSLPHTAFPPAVLDSVSNGPESKLYPSSEEPIVKQSLLPRGKPRTLNAVHHLAHDNKDSEAQLPRQTPDCSNACHFSDQPSSQLSSRASNGFQPVDSAFGKVFHLRPPHPAPSNQFSYVREQRIQSRRDIPPPSHPNRFHTRNAENGNFYRDRDRNKFASRDNIGEYWRPPLPSISGPCYHNGSRMAHAPMSYNGPPREPALPNNRWNFHPRSMNRQFNPYRPHSEGPIPVTNRGPNFWKPK</sequence>
<keyword evidence="1" id="KW-0507">mRNA processing</keyword>
<dbReference type="Gene3D" id="1.25.40.90">
    <property type="match status" value="1"/>
</dbReference>
<dbReference type="Gene3D" id="2.30.30.140">
    <property type="match status" value="1"/>
</dbReference>
<dbReference type="EMBL" id="JACGWK010000002">
    <property type="protein sequence ID" value="KAL0370543.1"/>
    <property type="molecule type" value="Genomic_DNA"/>
</dbReference>
<feature type="region of interest" description="Disordered" evidence="2">
    <location>
        <begin position="433"/>
        <end position="452"/>
    </location>
</feature>
<feature type="compositionally biased region" description="Pro residues" evidence="2">
    <location>
        <begin position="1142"/>
        <end position="1155"/>
    </location>
</feature>
<dbReference type="PANTHER" id="PTHR12550:SF49">
    <property type="entry name" value="PROTEIN HUA2-LIKE 2-RELATED"/>
    <property type="match status" value="1"/>
</dbReference>
<dbReference type="InterPro" id="IPR000313">
    <property type="entry name" value="PWWP_dom"/>
</dbReference>
<dbReference type="PROSITE" id="PS50812">
    <property type="entry name" value="PWWP"/>
    <property type="match status" value="1"/>
</dbReference>
<feature type="region of interest" description="Disordered" evidence="2">
    <location>
        <begin position="1209"/>
        <end position="1243"/>
    </location>
</feature>
<dbReference type="InterPro" id="IPR006569">
    <property type="entry name" value="CID_dom"/>
</dbReference>
<feature type="region of interest" description="Disordered" evidence="2">
    <location>
        <begin position="1372"/>
        <end position="1395"/>
    </location>
</feature>
<dbReference type="Pfam" id="PF00855">
    <property type="entry name" value="PWWP"/>
    <property type="match status" value="1"/>
</dbReference>
<dbReference type="PANTHER" id="PTHR12550">
    <property type="entry name" value="HEPATOMA-DERIVED GROWTH FACTOR-RELATED"/>
    <property type="match status" value="1"/>
</dbReference>
<feature type="domain" description="PWWP" evidence="3">
    <location>
        <begin position="23"/>
        <end position="80"/>
    </location>
</feature>
<evidence type="ECO:0000256" key="2">
    <source>
        <dbReference type="SAM" id="MobiDB-lite"/>
    </source>
</evidence>
<accession>A0AAW2QRT3</accession>
<dbReference type="SMART" id="SM00582">
    <property type="entry name" value="RPR"/>
    <property type="match status" value="1"/>
</dbReference>
<dbReference type="GO" id="GO:0006397">
    <property type="term" value="P:mRNA processing"/>
    <property type="evidence" value="ECO:0007669"/>
    <property type="project" value="UniProtKB-KW"/>
</dbReference>
<feature type="region of interest" description="Disordered" evidence="2">
    <location>
        <begin position="1099"/>
        <end position="1189"/>
    </location>
</feature>
<dbReference type="InterPro" id="IPR008942">
    <property type="entry name" value="ENTH_VHS"/>
</dbReference>
<dbReference type="PROSITE" id="PS51391">
    <property type="entry name" value="CID"/>
    <property type="match status" value="1"/>
</dbReference>
<feature type="region of interest" description="Disordered" evidence="2">
    <location>
        <begin position="1280"/>
        <end position="1302"/>
    </location>
</feature>
<evidence type="ECO:0000259" key="3">
    <source>
        <dbReference type="PROSITE" id="PS50812"/>
    </source>
</evidence>
<feature type="compositionally biased region" description="Polar residues" evidence="2">
    <location>
        <begin position="173"/>
        <end position="185"/>
    </location>
</feature>
<evidence type="ECO:0000259" key="4">
    <source>
        <dbReference type="PROSITE" id="PS51391"/>
    </source>
</evidence>
<reference evidence="5" key="2">
    <citation type="journal article" date="2024" name="Plant">
        <title>Genomic evolution and insights into agronomic trait innovations of Sesamum species.</title>
        <authorList>
            <person name="Miao H."/>
            <person name="Wang L."/>
            <person name="Qu L."/>
            <person name="Liu H."/>
            <person name="Sun Y."/>
            <person name="Le M."/>
            <person name="Wang Q."/>
            <person name="Wei S."/>
            <person name="Zheng Y."/>
            <person name="Lin W."/>
            <person name="Duan Y."/>
            <person name="Cao H."/>
            <person name="Xiong S."/>
            <person name="Wang X."/>
            <person name="Wei L."/>
            <person name="Li C."/>
            <person name="Ma Q."/>
            <person name="Ju M."/>
            <person name="Zhao R."/>
            <person name="Li G."/>
            <person name="Mu C."/>
            <person name="Tian Q."/>
            <person name="Mei H."/>
            <person name="Zhang T."/>
            <person name="Gao T."/>
            <person name="Zhang H."/>
        </authorList>
    </citation>
    <scope>NUCLEOTIDE SEQUENCE</scope>
    <source>
        <strain evidence="5">G01</strain>
    </source>
</reference>
<comment type="caution">
    <text evidence="5">The sequence shown here is derived from an EMBL/GenBank/DDBJ whole genome shotgun (WGS) entry which is preliminary data.</text>
</comment>
<feature type="compositionally biased region" description="Polar residues" evidence="2">
    <location>
        <begin position="1231"/>
        <end position="1243"/>
    </location>
</feature>
<feature type="domain" description="CID" evidence="4">
    <location>
        <begin position="838"/>
        <end position="983"/>
    </location>
</feature>
<feature type="region of interest" description="Disordered" evidence="2">
    <location>
        <begin position="80"/>
        <end position="112"/>
    </location>
</feature>
<dbReference type="SMART" id="SM00293">
    <property type="entry name" value="PWWP"/>
    <property type="match status" value="1"/>
</dbReference>
<name>A0AAW2QRT3_9LAMI</name>
<protein>
    <submittedName>
        <fullName evidence="5">Protein HUA2-LIKE 3</fullName>
    </submittedName>
</protein>
<feature type="region of interest" description="Disordered" evidence="2">
    <location>
        <begin position="173"/>
        <end position="308"/>
    </location>
</feature>
<evidence type="ECO:0000256" key="1">
    <source>
        <dbReference type="ARBA" id="ARBA00022664"/>
    </source>
</evidence>